<dbReference type="PANTHER" id="PTHR40661">
    <property type="match status" value="1"/>
</dbReference>
<dbReference type="GO" id="GO:0016020">
    <property type="term" value="C:membrane"/>
    <property type="evidence" value="ECO:0007669"/>
    <property type="project" value="InterPro"/>
</dbReference>
<dbReference type="PROSITE" id="PS00501">
    <property type="entry name" value="SPASE_I_1"/>
    <property type="match status" value="1"/>
</dbReference>
<dbReference type="InterPro" id="IPR039418">
    <property type="entry name" value="LexA-like"/>
</dbReference>
<dbReference type="InterPro" id="IPR019756">
    <property type="entry name" value="Pept_S26A_signal_pept_1_Ser-AS"/>
</dbReference>
<evidence type="ECO:0000313" key="7">
    <source>
        <dbReference type="EMBL" id="SDF11132.1"/>
    </source>
</evidence>
<accession>A0A1G7IEK9</accession>
<reference evidence="7 8" key="1">
    <citation type="submission" date="2016-10" db="EMBL/GenBank/DDBJ databases">
        <authorList>
            <person name="de Groot N.N."/>
        </authorList>
    </citation>
    <scope>NUCLEOTIDE SEQUENCE [LARGE SCALE GENOMIC DNA]</scope>
    <source>
        <strain evidence="8">DSM 938 / 37b4</strain>
    </source>
</reference>
<sequence>MNDRRVPPQKHLVVLADIFGVTVDYLLTGNTAPPPNWIDEDELVRAQVAGINGPKLTEADYALVCLSRAHVSAGPGHVPPEEHFYGSLAFNRAWLKREGVNPAAASLVRVKGDSMEPTLHDGSAVLVDHQRRDPAVRRGIYALRIGEEVFVKRLEKVGELLVISSDNPTHSSRALGGRDLADVEVIGRVVWQGYTFRDN</sequence>
<dbReference type="InterPro" id="IPR001387">
    <property type="entry name" value="Cro/C1-type_HTH"/>
</dbReference>
<dbReference type="PROSITE" id="PS50943">
    <property type="entry name" value="HTH_CROC1"/>
    <property type="match status" value="1"/>
</dbReference>
<dbReference type="InterPro" id="IPR036286">
    <property type="entry name" value="LexA/Signal_pep-like_sf"/>
</dbReference>
<keyword evidence="5" id="KW-0804">Transcription</keyword>
<dbReference type="Gene3D" id="2.10.109.10">
    <property type="entry name" value="Umud Fragment, subunit A"/>
    <property type="match status" value="1"/>
</dbReference>
<evidence type="ECO:0000256" key="2">
    <source>
        <dbReference type="ARBA" id="ARBA00022801"/>
    </source>
</evidence>
<dbReference type="SUPFAM" id="SSF51306">
    <property type="entry name" value="LexA/Signal peptidase"/>
    <property type="match status" value="1"/>
</dbReference>
<dbReference type="GO" id="GO:0006508">
    <property type="term" value="P:proteolysis"/>
    <property type="evidence" value="ECO:0007669"/>
    <property type="project" value="UniProtKB-KW"/>
</dbReference>
<name>A0A1G7IEK9_RHOCA</name>
<organism evidence="7 8">
    <name type="scientific">Rhodobacter capsulatus</name>
    <name type="common">Rhodopseudomonas capsulata</name>
    <dbReference type="NCBI Taxonomy" id="1061"/>
    <lineage>
        <taxon>Bacteria</taxon>
        <taxon>Pseudomonadati</taxon>
        <taxon>Pseudomonadota</taxon>
        <taxon>Alphaproteobacteria</taxon>
        <taxon>Rhodobacterales</taxon>
        <taxon>Rhodobacter group</taxon>
        <taxon>Rhodobacter</taxon>
    </lineage>
</organism>
<keyword evidence="1" id="KW-0645">Protease</keyword>
<dbReference type="InterPro" id="IPR015927">
    <property type="entry name" value="Peptidase_S24_S26A/B/C"/>
</dbReference>
<dbReference type="EMBL" id="FNAY01000007">
    <property type="protein sequence ID" value="SDF11132.1"/>
    <property type="molecule type" value="Genomic_DNA"/>
</dbReference>
<dbReference type="AlphaFoldDB" id="A0A1G7IEK9"/>
<keyword evidence="2" id="KW-0378">Hydrolase</keyword>
<dbReference type="PANTHER" id="PTHR40661:SF3">
    <property type="entry name" value="FELS-1 PROPHAGE TRANSCRIPTIONAL REGULATOR"/>
    <property type="match status" value="1"/>
</dbReference>
<keyword evidence="3" id="KW-0805">Transcription regulation</keyword>
<dbReference type="GO" id="GO:0003677">
    <property type="term" value="F:DNA binding"/>
    <property type="evidence" value="ECO:0007669"/>
    <property type="project" value="UniProtKB-KW"/>
</dbReference>
<feature type="domain" description="HTH cro/C1-type" evidence="6">
    <location>
        <begin position="2"/>
        <end position="26"/>
    </location>
</feature>
<proteinExistence type="predicted"/>
<dbReference type="CDD" id="cd06529">
    <property type="entry name" value="S24_LexA-like"/>
    <property type="match status" value="1"/>
</dbReference>
<evidence type="ECO:0000313" key="8">
    <source>
        <dbReference type="Proteomes" id="UP000183812"/>
    </source>
</evidence>
<dbReference type="Pfam" id="PF00717">
    <property type="entry name" value="Peptidase_S24"/>
    <property type="match status" value="1"/>
</dbReference>
<evidence type="ECO:0000256" key="5">
    <source>
        <dbReference type="ARBA" id="ARBA00023163"/>
    </source>
</evidence>
<dbReference type="Proteomes" id="UP000183812">
    <property type="component" value="Unassembled WGS sequence"/>
</dbReference>
<keyword evidence="4" id="KW-0238">DNA-binding</keyword>
<evidence type="ECO:0000256" key="3">
    <source>
        <dbReference type="ARBA" id="ARBA00023015"/>
    </source>
</evidence>
<dbReference type="GO" id="GO:0004252">
    <property type="term" value="F:serine-type endopeptidase activity"/>
    <property type="evidence" value="ECO:0007669"/>
    <property type="project" value="InterPro"/>
</dbReference>
<evidence type="ECO:0000256" key="4">
    <source>
        <dbReference type="ARBA" id="ARBA00023125"/>
    </source>
</evidence>
<evidence type="ECO:0000259" key="6">
    <source>
        <dbReference type="PROSITE" id="PS50943"/>
    </source>
</evidence>
<evidence type="ECO:0000256" key="1">
    <source>
        <dbReference type="ARBA" id="ARBA00022670"/>
    </source>
</evidence>
<gene>
    <name evidence="7" type="ORF">SAMN04244550_01669</name>
</gene>
<protein>
    <submittedName>
        <fullName evidence="7">Peptidase S24-like</fullName>
    </submittedName>
</protein>